<dbReference type="Proteomes" id="UP001620461">
    <property type="component" value="Unassembled WGS sequence"/>
</dbReference>
<keyword evidence="3" id="KW-1185">Reference proteome</keyword>
<gene>
    <name evidence="2" type="ORF">ISP15_06090</name>
</gene>
<dbReference type="SUPFAM" id="SSF56935">
    <property type="entry name" value="Porins"/>
    <property type="match status" value="1"/>
</dbReference>
<proteinExistence type="predicted"/>
<sequence>MPRRSKLAHVMITLAAWSAMTLWAAGVARAGNDDWLTDWPTHAQLSDGTDIGLILRYQYDVNDFSHDDGKFTDAHTNRRKYLGLYVKKPGVYDGTLYYDFQSRQWQDAFLRLQTKAVTGDDDFGAIRFGQSKTPVSFEGVTTSTQTTFIELALPSQAVYENRRIGVDWAIQRTHWLASLGYYSHNMQGKDPGHTLAARAAWVPIHQATHVLHLGLAVSREHPYGLVNALGVQQPATASFKTTPEAGLTTVTLVSSGTLSGVDHIDRLGLEGLWIDGPWSVQSEYLQAQTTFDTGKPHYDLSGYYVYGTWVLTGESRQYHDGNVSNVIPSRPWGAVEFAVRYSELDLNDGTVLGGKEHDWTAGANWYLGTHLRFQANYIRAFSDRRGLVINPQVVELRVEVFI</sequence>
<dbReference type="InterPro" id="IPR010870">
    <property type="entry name" value="Porin_O/P"/>
</dbReference>
<feature type="chain" id="PRO_5045577719" evidence="1">
    <location>
        <begin position="25"/>
        <end position="402"/>
    </location>
</feature>
<keyword evidence="1" id="KW-0732">Signal</keyword>
<accession>A0ABW8JJC7</accession>
<dbReference type="InterPro" id="IPR023614">
    <property type="entry name" value="Porin_dom_sf"/>
</dbReference>
<evidence type="ECO:0000313" key="2">
    <source>
        <dbReference type="EMBL" id="MFK2899900.1"/>
    </source>
</evidence>
<organism evidence="2 3">
    <name type="scientific">Dyella jejuensis</name>
    <dbReference type="NCBI Taxonomy" id="1432009"/>
    <lineage>
        <taxon>Bacteria</taxon>
        <taxon>Pseudomonadati</taxon>
        <taxon>Pseudomonadota</taxon>
        <taxon>Gammaproteobacteria</taxon>
        <taxon>Lysobacterales</taxon>
        <taxon>Rhodanobacteraceae</taxon>
        <taxon>Dyella</taxon>
    </lineage>
</organism>
<dbReference type="RefSeq" id="WP_404546136.1">
    <property type="nucleotide sequence ID" value="NZ_JADIKJ010000005.1"/>
</dbReference>
<comment type="caution">
    <text evidence="2">The sequence shown here is derived from an EMBL/GenBank/DDBJ whole genome shotgun (WGS) entry which is preliminary data.</text>
</comment>
<protein>
    <submittedName>
        <fullName evidence="2">Porin</fullName>
    </submittedName>
</protein>
<evidence type="ECO:0000313" key="3">
    <source>
        <dbReference type="Proteomes" id="UP001620461"/>
    </source>
</evidence>
<dbReference type="EMBL" id="JADIKJ010000005">
    <property type="protein sequence ID" value="MFK2899900.1"/>
    <property type="molecule type" value="Genomic_DNA"/>
</dbReference>
<dbReference type="Gene3D" id="2.40.160.10">
    <property type="entry name" value="Porin"/>
    <property type="match status" value="1"/>
</dbReference>
<feature type="signal peptide" evidence="1">
    <location>
        <begin position="1"/>
        <end position="24"/>
    </location>
</feature>
<reference evidence="2 3" key="1">
    <citation type="submission" date="2020-10" db="EMBL/GenBank/DDBJ databases">
        <title>Phylogeny of dyella-like bacteria.</title>
        <authorList>
            <person name="Fu J."/>
        </authorList>
    </citation>
    <scope>NUCLEOTIDE SEQUENCE [LARGE SCALE GENOMIC DNA]</scope>
    <source>
        <strain evidence="2 3">JP1</strain>
    </source>
</reference>
<name>A0ABW8JJC7_9GAMM</name>
<dbReference type="Pfam" id="PF07396">
    <property type="entry name" value="Porin_O_P"/>
    <property type="match status" value="1"/>
</dbReference>
<evidence type="ECO:0000256" key="1">
    <source>
        <dbReference type="SAM" id="SignalP"/>
    </source>
</evidence>